<dbReference type="PIRSF" id="PIRSF002741">
    <property type="entry name" value="MppA"/>
    <property type="match status" value="1"/>
</dbReference>
<gene>
    <name evidence="7" type="ORF">SAMN05661093_03585</name>
</gene>
<keyword evidence="8" id="KW-1185">Reference proteome</keyword>
<dbReference type="InterPro" id="IPR023765">
    <property type="entry name" value="SBP_5_CS"/>
</dbReference>
<evidence type="ECO:0000256" key="3">
    <source>
        <dbReference type="ARBA" id="ARBA00022448"/>
    </source>
</evidence>
<dbReference type="Pfam" id="PF00496">
    <property type="entry name" value="SBP_bac_5"/>
    <property type="match status" value="1"/>
</dbReference>
<protein>
    <submittedName>
        <fullName evidence="7">Peptide/nickel transport system substrate-binding protein</fullName>
    </submittedName>
</protein>
<accession>A0A1W2DMU8</accession>
<dbReference type="Proteomes" id="UP000192674">
    <property type="component" value="Unassembled WGS sequence"/>
</dbReference>
<dbReference type="GO" id="GO:1904680">
    <property type="term" value="F:peptide transmembrane transporter activity"/>
    <property type="evidence" value="ECO:0007669"/>
    <property type="project" value="TreeGrafter"/>
</dbReference>
<reference evidence="7 8" key="1">
    <citation type="submission" date="2017-04" db="EMBL/GenBank/DDBJ databases">
        <authorList>
            <person name="Afonso C.L."/>
            <person name="Miller P.J."/>
            <person name="Scott M.A."/>
            <person name="Spackman E."/>
            <person name="Goraichik I."/>
            <person name="Dimitrov K.M."/>
            <person name="Suarez D.L."/>
            <person name="Swayne D.E."/>
        </authorList>
    </citation>
    <scope>NUCLEOTIDE SEQUENCE [LARGE SCALE GENOMIC DNA]</scope>
    <source>
        <strain evidence="7 8">DSM 43828</strain>
    </source>
</reference>
<dbReference type="GO" id="GO:0043190">
    <property type="term" value="C:ATP-binding cassette (ABC) transporter complex"/>
    <property type="evidence" value="ECO:0007669"/>
    <property type="project" value="InterPro"/>
</dbReference>
<feature type="domain" description="Solute-binding protein family 5" evidence="6">
    <location>
        <begin position="92"/>
        <end position="480"/>
    </location>
</feature>
<sequence length="562" mass="61177">MVQTRRVRAGRLVALGLSTALVLSACAESQRGQNDQGGGGGAAKVGGTMTFATEGAPKLFDPFFATDGATFRTSQQIFEGLIEFKPGTAEAEAGLAERWSSTPDGKTWTFNLRKGAKFHDGTEFNAEAACYNFNRWYNQKGAGQSPAVTGYWQDNFGGFSDGAKPSLFKSCTASDPSTAVVELTSYTSKFPDILGLPSFAMQSPTAMKQYDADNVVQQGESFVYPAYGQEHPVGTGPFKFSKYDKANGTVELVRNDDYWGTKALLDKLILRAIPDETARKQALQSGDVQGYDLPAPADWDQLKKDGHKLLIRPAFNVMYLGIGQKNNAKLRDLKVRQAIAHAVDRDGLIKQQYPEGAKVAENFYPDTVSGWIGDVQKYEYNPEKAKTLLAEAGATGLEVTFYWPTEVTRPYMPNPRDIFGFIRGNLEAVGIKLNVVSKPWNGGYLEDVDQAKADVFLLGWNGDYNTPDNFIGNFFSDPNNRFATGSATWGAQLSAEIKAADAEPDAAKRKSMYEALNKKLKAEYLPAIPVAHSPPALVTSAKVSGLVASPLTDERFDTVSLG</sequence>
<dbReference type="RefSeq" id="WP_084427598.1">
    <property type="nucleotide sequence ID" value="NZ_FWXV01000002.1"/>
</dbReference>
<feature type="chain" id="PRO_5012506678" evidence="5">
    <location>
        <begin position="28"/>
        <end position="562"/>
    </location>
</feature>
<keyword evidence="4 5" id="KW-0732">Signal</keyword>
<comment type="similarity">
    <text evidence="2">Belongs to the bacterial solute-binding protein 5 family.</text>
</comment>
<dbReference type="Gene3D" id="3.10.105.10">
    <property type="entry name" value="Dipeptide-binding Protein, Domain 3"/>
    <property type="match status" value="1"/>
</dbReference>
<keyword evidence="3" id="KW-0813">Transport</keyword>
<evidence type="ECO:0000256" key="1">
    <source>
        <dbReference type="ARBA" id="ARBA00004193"/>
    </source>
</evidence>
<dbReference type="InterPro" id="IPR039424">
    <property type="entry name" value="SBP_5"/>
</dbReference>
<evidence type="ECO:0000256" key="2">
    <source>
        <dbReference type="ARBA" id="ARBA00005695"/>
    </source>
</evidence>
<evidence type="ECO:0000259" key="6">
    <source>
        <dbReference type="Pfam" id="PF00496"/>
    </source>
</evidence>
<evidence type="ECO:0000313" key="7">
    <source>
        <dbReference type="EMBL" id="SMC98815.1"/>
    </source>
</evidence>
<proteinExistence type="inferred from homology"/>
<dbReference type="CDD" id="cd08493">
    <property type="entry name" value="PBP2_DppA_like"/>
    <property type="match status" value="1"/>
</dbReference>
<comment type="subcellular location">
    <subcellularLocation>
        <location evidence="1">Cell membrane</location>
        <topology evidence="1">Lipid-anchor</topology>
    </subcellularLocation>
</comment>
<dbReference type="EMBL" id="FWXV01000002">
    <property type="protein sequence ID" value="SMC98815.1"/>
    <property type="molecule type" value="Genomic_DNA"/>
</dbReference>
<dbReference type="InterPro" id="IPR030678">
    <property type="entry name" value="Peptide/Ni-bd"/>
</dbReference>
<feature type="signal peptide" evidence="5">
    <location>
        <begin position="1"/>
        <end position="27"/>
    </location>
</feature>
<evidence type="ECO:0000256" key="4">
    <source>
        <dbReference type="ARBA" id="ARBA00022729"/>
    </source>
</evidence>
<name>A0A1W2DMU8_KIBAR</name>
<dbReference type="OrthoDB" id="9796817at2"/>
<dbReference type="GO" id="GO:0015833">
    <property type="term" value="P:peptide transport"/>
    <property type="evidence" value="ECO:0007669"/>
    <property type="project" value="TreeGrafter"/>
</dbReference>
<dbReference type="SUPFAM" id="SSF53850">
    <property type="entry name" value="Periplasmic binding protein-like II"/>
    <property type="match status" value="1"/>
</dbReference>
<evidence type="ECO:0000256" key="5">
    <source>
        <dbReference type="SAM" id="SignalP"/>
    </source>
</evidence>
<dbReference type="GO" id="GO:0042597">
    <property type="term" value="C:periplasmic space"/>
    <property type="evidence" value="ECO:0007669"/>
    <property type="project" value="UniProtKB-ARBA"/>
</dbReference>
<dbReference type="Gene3D" id="3.40.190.10">
    <property type="entry name" value="Periplasmic binding protein-like II"/>
    <property type="match status" value="1"/>
</dbReference>
<organism evidence="7 8">
    <name type="scientific">Kibdelosporangium aridum</name>
    <dbReference type="NCBI Taxonomy" id="2030"/>
    <lineage>
        <taxon>Bacteria</taxon>
        <taxon>Bacillati</taxon>
        <taxon>Actinomycetota</taxon>
        <taxon>Actinomycetes</taxon>
        <taxon>Pseudonocardiales</taxon>
        <taxon>Pseudonocardiaceae</taxon>
        <taxon>Kibdelosporangium</taxon>
    </lineage>
</organism>
<dbReference type="AlphaFoldDB" id="A0A1W2DMU8"/>
<evidence type="ECO:0000313" key="8">
    <source>
        <dbReference type="Proteomes" id="UP000192674"/>
    </source>
</evidence>
<dbReference type="InterPro" id="IPR000914">
    <property type="entry name" value="SBP_5_dom"/>
</dbReference>
<dbReference type="PROSITE" id="PS01040">
    <property type="entry name" value="SBP_BACTERIAL_5"/>
    <property type="match status" value="1"/>
</dbReference>
<dbReference type="Gene3D" id="3.90.76.10">
    <property type="entry name" value="Dipeptide-binding Protein, Domain 1"/>
    <property type="match status" value="1"/>
</dbReference>
<dbReference type="PANTHER" id="PTHR30290">
    <property type="entry name" value="PERIPLASMIC BINDING COMPONENT OF ABC TRANSPORTER"/>
    <property type="match status" value="1"/>
</dbReference>
<dbReference type="PROSITE" id="PS51257">
    <property type="entry name" value="PROKAR_LIPOPROTEIN"/>
    <property type="match status" value="1"/>
</dbReference>
<dbReference type="PANTHER" id="PTHR30290:SF9">
    <property type="entry name" value="OLIGOPEPTIDE-BINDING PROTEIN APPA"/>
    <property type="match status" value="1"/>
</dbReference>